<dbReference type="PANTHER" id="PTHR43685:SF2">
    <property type="entry name" value="GLYCOSYLTRANSFERASE 2-LIKE DOMAIN-CONTAINING PROTEIN"/>
    <property type="match status" value="1"/>
</dbReference>
<dbReference type="PANTHER" id="PTHR43685">
    <property type="entry name" value="GLYCOSYLTRANSFERASE"/>
    <property type="match status" value="1"/>
</dbReference>
<reference evidence="2 3" key="1">
    <citation type="submission" date="2023-10" db="EMBL/GenBank/DDBJ databases">
        <title>Rubellicoccus peritrichatus gen. nov., sp. nov., isolated from an algae of coral reef tank.</title>
        <authorList>
            <person name="Luo J."/>
        </authorList>
    </citation>
    <scope>NUCLEOTIDE SEQUENCE [LARGE SCALE GENOMIC DNA]</scope>
    <source>
        <strain evidence="2 3">CR14</strain>
    </source>
</reference>
<dbReference type="InterPro" id="IPR001173">
    <property type="entry name" value="Glyco_trans_2-like"/>
</dbReference>
<protein>
    <submittedName>
        <fullName evidence="2">Glycosyltransferase</fullName>
        <ecNumber evidence="2">2.4.-.-</ecNumber>
    </submittedName>
</protein>
<evidence type="ECO:0000259" key="1">
    <source>
        <dbReference type="Pfam" id="PF00535"/>
    </source>
</evidence>
<dbReference type="KEGG" id="puo:RZN69_19475"/>
<dbReference type="Gene3D" id="3.90.550.10">
    <property type="entry name" value="Spore Coat Polysaccharide Biosynthesis Protein SpsA, Chain A"/>
    <property type="match status" value="1"/>
</dbReference>
<dbReference type="Pfam" id="PF00535">
    <property type="entry name" value="Glycos_transf_2"/>
    <property type="match status" value="1"/>
</dbReference>
<dbReference type="AlphaFoldDB" id="A0AAQ3LBG3"/>
<dbReference type="RefSeq" id="WP_317833016.1">
    <property type="nucleotide sequence ID" value="NZ_CP136920.1"/>
</dbReference>
<evidence type="ECO:0000313" key="3">
    <source>
        <dbReference type="Proteomes" id="UP001304300"/>
    </source>
</evidence>
<dbReference type="EC" id="2.4.-.-" evidence="2"/>
<proteinExistence type="predicted"/>
<dbReference type="GO" id="GO:0016757">
    <property type="term" value="F:glycosyltransferase activity"/>
    <property type="evidence" value="ECO:0007669"/>
    <property type="project" value="UniProtKB-KW"/>
</dbReference>
<accession>A0AAQ3LBG3</accession>
<dbReference type="InterPro" id="IPR050834">
    <property type="entry name" value="Glycosyltransf_2"/>
</dbReference>
<keyword evidence="3" id="KW-1185">Reference proteome</keyword>
<organism evidence="2 3">
    <name type="scientific">Rubellicoccus peritrichatus</name>
    <dbReference type="NCBI Taxonomy" id="3080537"/>
    <lineage>
        <taxon>Bacteria</taxon>
        <taxon>Pseudomonadati</taxon>
        <taxon>Verrucomicrobiota</taxon>
        <taxon>Opitutia</taxon>
        <taxon>Puniceicoccales</taxon>
        <taxon>Cerasicoccaceae</taxon>
        <taxon>Rubellicoccus</taxon>
    </lineage>
</organism>
<dbReference type="InterPro" id="IPR029044">
    <property type="entry name" value="Nucleotide-diphossugar_trans"/>
</dbReference>
<keyword evidence="2" id="KW-0808">Transferase</keyword>
<dbReference type="Proteomes" id="UP001304300">
    <property type="component" value="Chromosome"/>
</dbReference>
<dbReference type="SUPFAM" id="SSF53448">
    <property type="entry name" value="Nucleotide-diphospho-sugar transferases"/>
    <property type="match status" value="1"/>
</dbReference>
<feature type="domain" description="Glycosyltransferase 2-like" evidence="1">
    <location>
        <begin position="6"/>
        <end position="119"/>
    </location>
</feature>
<evidence type="ECO:0000313" key="2">
    <source>
        <dbReference type="EMBL" id="WOO40810.1"/>
    </source>
</evidence>
<dbReference type="EMBL" id="CP136920">
    <property type="protein sequence ID" value="WOO40810.1"/>
    <property type="molecule type" value="Genomic_DNA"/>
</dbReference>
<keyword evidence="2" id="KW-0328">Glycosyltransferase</keyword>
<sequence>MKRLAVIICTYAPNMDFLTRTLDALNKQDLSTEKWRLVIVDNASPNPLSKDLLKPLIKRDFELITEAKPGLVFARLAGYEATDEEILVYVDDDNLLATDYLSKALEIAEQYPFLGAWSGNLVGEFEKEPTPDLIPYLDHLALREVKQEAWANFPNYNCSPWGAGMCLHRRVMTAYKKSMDSPHRSSLGVKGKSLARGEDTDIAYIACSIGLGIGVFPQLILTHIIPTNRLEKDYLRRIAEESTFANVMVSFLHGLPLPPTPTTLGRIKRLFSRLTQAGTFEHEIEEANIRGIKRALNAIKNSNSN</sequence>
<name>A0AAQ3LBG3_9BACT</name>
<gene>
    <name evidence="2" type="ORF">RZN69_19475</name>
</gene>
<dbReference type="CDD" id="cd00761">
    <property type="entry name" value="Glyco_tranf_GTA_type"/>
    <property type="match status" value="1"/>
</dbReference>